<dbReference type="Proteomes" id="UP000029669">
    <property type="component" value="Chromosome"/>
</dbReference>
<protein>
    <submittedName>
        <fullName evidence="2">Stage II sporulation protein M</fullName>
    </submittedName>
</protein>
<organism evidence="2 3">
    <name type="scientific">Thermoanaerobacter kivui</name>
    <name type="common">Acetogenium kivui</name>
    <dbReference type="NCBI Taxonomy" id="2325"/>
    <lineage>
        <taxon>Bacteria</taxon>
        <taxon>Bacillati</taxon>
        <taxon>Bacillota</taxon>
        <taxon>Clostridia</taxon>
        <taxon>Thermoanaerobacterales</taxon>
        <taxon>Thermoanaerobacteraceae</taxon>
        <taxon>Thermoanaerobacter</taxon>
    </lineage>
</organism>
<feature type="transmembrane region" description="Helical" evidence="1">
    <location>
        <begin position="178"/>
        <end position="201"/>
    </location>
</feature>
<evidence type="ECO:0000313" key="2">
    <source>
        <dbReference type="EMBL" id="AIS52404.1"/>
    </source>
</evidence>
<feature type="transmembrane region" description="Helical" evidence="1">
    <location>
        <begin position="108"/>
        <end position="131"/>
    </location>
</feature>
<feature type="transmembrane region" description="Helical" evidence="1">
    <location>
        <begin position="137"/>
        <end position="157"/>
    </location>
</feature>
<dbReference type="InterPro" id="IPR014196">
    <property type="entry name" value="SpoIIM"/>
</dbReference>
<keyword evidence="1" id="KW-1133">Transmembrane helix</keyword>
<keyword evidence="3" id="KW-1185">Reference proteome</keyword>
<evidence type="ECO:0000313" key="3">
    <source>
        <dbReference type="Proteomes" id="UP000029669"/>
    </source>
</evidence>
<dbReference type="InterPro" id="IPR002798">
    <property type="entry name" value="SpoIIM-like"/>
</dbReference>
<dbReference type="AlphaFoldDB" id="A0A097ARG5"/>
<keyword evidence="1" id="KW-0472">Membrane</keyword>
<dbReference type="OrthoDB" id="1707382at2"/>
<evidence type="ECO:0000256" key="1">
    <source>
        <dbReference type="SAM" id="Phobius"/>
    </source>
</evidence>
<sequence>MKFLKGKFYLHIRHNSLLYVLVIISLMIGIAAGSFTVNNITEVQKEQIINYISKFYQVAKATNLSSVQIFKQSLLNNFVTVFVLWILGATIIGIPFIFLVIGIRGFMLGFSIGILIGEFKLKGILLVLVGIVPQNVFILLGLLFISVTCINFSIYLLKNRKFSIEELFSQFISYTFMVYAGFIVILVGSLIESYISPYILLLPPFSQ</sequence>
<proteinExistence type="predicted"/>
<dbReference type="NCBIfam" id="TIGR02831">
    <property type="entry name" value="spo_II_M"/>
    <property type="match status" value="1"/>
</dbReference>
<dbReference type="eggNOG" id="COG1300">
    <property type="taxonomic scope" value="Bacteria"/>
</dbReference>
<feature type="transmembrane region" description="Helical" evidence="1">
    <location>
        <begin position="78"/>
        <end position="101"/>
    </location>
</feature>
<keyword evidence="1" id="KW-0812">Transmembrane</keyword>
<feature type="transmembrane region" description="Helical" evidence="1">
    <location>
        <begin position="16"/>
        <end position="37"/>
    </location>
</feature>
<dbReference type="EMBL" id="CP009170">
    <property type="protein sequence ID" value="AIS52404.1"/>
    <property type="molecule type" value="Genomic_DNA"/>
</dbReference>
<reference evidence="3" key="1">
    <citation type="journal article" date="2015" name="Genome Announc.">
        <title>Whole-Genome Sequences of 80 Environmental and Clinical Isolates of Burkholderia pseudomallei.</title>
        <authorList>
            <person name="Johnson S.L."/>
            <person name="Baker A.L."/>
            <person name="Chain P.S."/>
            <person name="Currie B.J."/>
            <person name="Daligault H.E."/>
            <person name="Davenport K.W."/>
            <person name="Davis C.B."/>
            <person name="Inglis T.J."/>
            <person name="Kaestli M."/>
            <person name="Koren S."/>
            <person name="Mayo M."/>
            <person name="Merritt A.J."/>
            <person name="Price E.P."/>
            <person name="Sarovich D.S."/>
            <person name="Warner J."/>
            <person name="Rosovitz M.J."/>
        </authorList>
    </citation>
    <scope>NUCLEOTIDE SEQUENCE [LARGE SCALE GENOMIC DNA]</scope>
    <source>
        <strain evidence="3">DSM 2030</strain>
    </source>
</reference>
<dbReference type="RefSeq" id="WP_049685165.1">
    <property type="nucleotide sequence ID" value="NZ_CP009170.1"/>
</dbReference>
<dbReference type="Pfam" id="PF01944">
    <property type="entry name" value="SpoIIM"/>
    <property type="match status" value="1"/>
</dbReference>
<name>A0A097ARG5_THEKI</name>
<dbReference type="STRING" id="2325.TKV_c12330"/>
<accession>A0A097ARG5</accession>
<dbReference type="KEGG" id="tki:TKV_c12330"/>
<gene>
    <name evidence="2" type="primary">spoIIM</name>
    <name evidence="2" type="ORF">TKV_c12330</name>
</gene>
<dbReference type="PIRSF" id="PIRSF038973">
    <property type="entry name" value="SpoIIM"/>
    <property type="match status" value="1"/>
</dbReference>
<dbReference type="HOGENOM" id="CLU_085980_0_0_9"/>